<dbReference type="GO" id="GO:0016788">
    <property type="term" value="F:hydrolase activity, acting on ester bonds"/>
    <property type="evidence" value="ECO:0007669"/>
    <property type="project" value="InterPro"/>
</dbReference>
<evidence type="ECO:0000313" key="6">
    <source>
        <dbReference type="Proteomes" id="UP000245790"/>
    </source>
</evidence>
<dbReference type="InterPro" id="IPR032466">
    <property type="entry name" value="Metal_Hydrolase"/>
</dbReference>
<dbReference type="PIRSF" id="PIRSF005902">
    <property type="entry name" value="DNase_TatD"/>
    <property type="match status" value="1"/>
</dbReference>
<evidence type="ECO:0000256" key="4">
    <source>
        <dbReference type="PIRSR" id="PIRSR005902-1"/>
    </source>
</evidence>
<dbReference type="GO" id="GO:0046872">
    <property type="term" value="F:metal ion binding"/>
    <property type="evidence" value="ECO:0007669"/>
    <property type="project" value="UniProtKB-KW"/>
</dbReference>
<dbReference type="InterPro" id="IPR001130">
    <property type="entry name" value="TatD-like"/>
</dbReference>
<dbReference type="EMBL" id="QGGU01000008">
    <property type="protein sequence ID" value="PWK49269.1"/>
    <property type="molecule type" value="Genomic_DNA"/>
</dbReference>
<protein>
    <submittedName>
        <fullName evidence="5">TatD DNase family protein</fullName>
    </submittedName>
</protein>
<dbReference type="GO" id="GO:0004536">
    <property type="term" value="F:DNA nuclease activity"/>
    <property type="evidence" value="ECO:0007669"/>
    <property type="project" value="InterPro"/>
</dbReference>
<comment type="caution">
    <text evidence="5">The sequence shown here is derived from an EMBL/GenBank/DDBJ whole genome shotgun (WGS) entry which is preliminary data.</text>
</comment>
<reference evidence="5 6" key="1">
    <citation type="submission" date="2018-05" db="EMBL/GenBank/DDBJ databases">
        <title>Genomic Encyclopedia of Type Strains, Phase IV (KMG-IV): sequencing the most valuable type-strain genomes for metagenomic binning, comparative biology and taxonomic classification.</title>
        <authorList>
            <person name="Goeker M."/>
        </authorList>
    </citation>
    <scope>NUCLEOTIDE SEQUENCE [LARGE SCALE GENOMIC DNA]</scope>
    <source>
        <strain evidence="5 6">DSM 25350</strain>
    </source>
</reference>
<name>A0A316FL78_9GAMM</name>
<dbReference type="OrthoDB" id="9810005at2"/>
<dbReference type="RefSeq" id="WP_109764061.1">
    <property type="nucleotide sequence ID" value="NZ_QGGU01000008.1"/>
</dbReference>
<dbReference type="InterPro" id="IPR018228">
    <property type="entry name" value="DNase_TatD-rel_CS"/>
</dbReference>
<gene>
    <name evidence="5" type="ORF">C8D97_108179</name>
</gene>
<dbReference type="InterPro" id="IPR015991">
    <property type="entry name" value="TatD/YcfH-like"/>
</dbReference>
<organism evidence="5 6">
    <name type="scientific">Pleionea mediterranea</name>
    <dbReference type="NCBI Taxonomy" id="523701"/>
    <lineage>
        <taxon>Bacteria</taxon>
        <taxon>Pseudomonadati</taxon>
        <taxon>Pseudomonadota</taxon>
        <taxon>Gammaproteobacteria</taxon>
        <taxon>Oceanospirillales</taxon>
        <taxon>Pleioneaceae</taxon>
        <taxon>Pleionea</taxon>
    </lineage>
</organism>
<sequence length="260" mass="29003">MLVDSHCHLDRIDLSSHNDDLGNALDFAKSHGVDQFLCIATDKANFSQIKTIAEQHKAVHCTVGVHPLADDLSTEGTFDFLVQQAAHDKVVGIGETGLDGFYAKETIEQQLASFEVHFEAAKQLKLPLVIHTREAKQQTLDLILTDRRDNPGVLHCFTEDWDMAKQAIDNGYYVSISGIVTFKQAENVREVAKKIPLDRLLVETDSPYLAPVPHRGKPCQPAYTRNTAEFLAELRGEELSLLAEQTTANYFKLFGKANRV</sequence>
<dbReference type="Pfam" id="PF01026">
    <property type="entry name" value="TatD_DNase"/>
    <property type="match status" value="1"/>
</dbReference>
<feature type="binding site" evidence="4">
    <location>
        <position position="6"/>
    </location>
    <ligand>
        <name>a divalent metal cation</name>
        <dbReference type="ChEBI" id="CHEBI:60240"/>
        <label>1</label>
    </ligand>
</feature>
<dbReference type="SUPFAM" id="SSF51556">
    <property type="entry name" value="Metallo-dependent hydrolases"/>
    <property type="match status" value="1"/>
</dbReference>
<keyword evidence="6" id="KW-1185">Reference proteome</keyword>
<feature type="binding site" evidence="4">
    <location>
        <position position="131"/>
    </location>
    <ligand>
        <name>a divalent metal cation</name>
        <dbReference type="ChEBI" id="CHEBI:60240"/>
        <label>2</label>
    </ligand>
</feature>
<dbReference type="PROSITE" id="PS01091">
    <property type="entry name" value="TATD_3"/>
    <property type="match status" value="1"/>
</dbReference>
<dbReference type="PANTHER" id="PTHR46124:SF2">
    <property type="entry name" value="D-AMINOACYL-TRNA DEACYLASE"/>
    <property type="match status" value="1"/>
</dbReference>
<evidence type="ECO:0000256" key="1">
    <source>
        <dbReference type="ARBA" id="ARBA00009275"/>
    </source>
</evidence>
<dbReference type="PROSITE" id="PS01137">
    <property type="entry name" value="TATD_1"/>
    <property type="match status" value="1"/>
</dbReference>
<feature type="binding site" evidence="4">
    <location>
        <position position="95"/>
    </location>
    <ligand>
        <name>a divalent metal cation</name>
        <dbReference type="ChEBI" id="CHEBI:60240"/>
        <label>1</label>
    </ligand>
</feature>
<feature type="binding site" evidence="4">
    <location>
        <position position="205"/>
    </location>
    <ligand>
        <name>a divalent metal cation</name>
        <dbReference type="ChEBI" id="CHEBI:60240"/>
        <label>1</label>
    </ligand>
</feature>
<dbReference type="CDD" id="cd01310">
    <property type="entry name" value="TatD_DNAse"/>
    <property type="match status" value="1"/>
</dbReference>
<accession>A0A316FL78</accession>
<keyword evidence="2 4" id="KW-0479">Metal-binding</keyword>
<proteinExistence type="inferred from homology"/>
<dbReference type="GO" id="GO:0005829">
    <property type="term" value="C:cytosol"/>
    <property type="evidence" value="ECO:0007669"/>
    <property type="project" value="TreeGrafter"/>
</dbReference>
<feature type="binding site" evidence="4">
    <location>
        <position position="155"/>
    </location>
    <ligand>
        <name>a divalent metal cation</name>
        <dbReference type="ChEBI" id="CHEBI:60240"/>
        <label>2</label>
    </ligand>
</feature>
<evidence type="ECO:0000313" key="5">
    <source>
        <dbReference type="EMBL" id="PWK49269.1"/>
    </source>
</evidence>
<evidence type="ECO:0000256" key="2">
    <source>
        <dbReference type="ARBA" id="ARBA00022723"/>
    </source>
</evidence>
<dbReference type="FunFam" id="3.20.20.140:FF:000005">
    <property type="entry name" value="TatD family hydrolase"/>
    <property type="match status" value="1"/>
</dbReference>
<dbReference type="NCBIfam" id="TIGR00010">
    <property type="entry name" value="YchF/TatD family DNA exonuclease"/>
    <property type="match status" value="1"/>
</dbReference>
<evidence type="ECO:0000256" key="3">
    <source>
        <dbReference type="ARBA" id="ARBA00022801"/>
    </source>
</evidence>
<dbReference type="AlphaFoldDB" id="A0A316FL78"/>
<dbReference type="Gene3D" id="3.20.20.140">
    <property type="entry name" value="Metal-dependent hydrolases"/>
    <property type="match status" value="1"/>
</dbReference>
<dbReference type="PANTHER" id="PTHR46124">
    <property type="entry name" value="D-AMINOACYL-TRNA DEACYLASE"/>
    <property type="match status" value="1"/>
</dbReference>
<comment type="similarity">
    <text evidence="1">Belongs to the metallo-dependent hydrolases superfamily. TatD-type hydrolase family.</text>
</comment>
<dbReference type="Proteomes" id="UP000245790">
    <property type="component" value="Unassembled WGS sequence"/>
</dbReference>
<keyword evidence="3" id="KW-0378">Hydrolase</keyword>
<feature type="binding site" evidence="4">
    <location>
        <position position="8"/>
    </location>
    <ligand>
        <name>a divalent metal cation</name>
        <dbReference type="ChEBI" id="CHEBI:60240"/>
        <label>1</label>
    </ligand>
</feature>